<dbReference type="PANTHER" id="PTHR42923:SF43">
    <property type="entry name" value="AMINE OXIDASE"/>
    <property type="match status" value="1"/>
</dbReference>
<dbReference type="InterPro" id="IPR036188">
    <property type="entry name" value="FAD/NAD-bd_sf"/>
</dbReference>
<name>B3QQA2_CHLP8</name>
<keyword evidence="7" id="KW-1185">Reference proteome</keyword>
<dbReference type="Proteomes" id="UP000008811">
    <property type="component" value="Chromosome"/>
</dbReference>
<keyword evidence="4" id="KW-0411">Iron-sulfur</keyword>
<dbReference type="PANTHER" id="PTHR42923">
    <property type="entry name" value="PROTOPORPHYRINOGEN OXIDASE"/>
    <property type="match status" value="1"/>
</dbReference>
<dbReference type="SUPFAM" id="SSF51905">
    <property type="entry name" value="FAD/NAD(P)-binding domain"/>
    <property type="match status" value="1"/>
</dbReference>
<evidence type="ECO:0000313" key="6">
    <source>
        <dbReference type="EMBL" id="ACF12105.1"/>
    </source>
</evidence>
<evidence type="ECO:0000259" key="5">
    <source>
        <dbReference type="PROSITE" id="PS51296"/>
    </source>
</evidence>
<dbReference type="eggNOG" id="COG3349">
    <property type="taxonomic scope" value="Bacteria"/>
</dbReference>
<dbReference type="Pfam" id="PF01593">
    <property type="entry name" value="Amino_oxidase"/>
    <property type="match status" value="1"/>
</dbReference>
<evidence type="ECO:0000256" key="1">
    <source>
        <dbReference type="ARBA" id="ARBA00022714"/>
    </source>
</evidence>
<dbReference type="GO" id="GO:0046872">
    <property type="term" value="F:metal ion binding"/>
    <property type="evidence" value="ECO:0007669"/>
    <property type="project" value="UniProtKB-KW"/>
</dbReference>
<dbReference type="GO" id="GO:0051537">
    <property type="term" value="F:2 iron, 2 sulfur cluster binding"/>
    <property type="evidence" value="ECO:0007669"/>
    <property type="project" value="UniProtKB-KW"/>
</dbReference>
<dbReference type="InterPro" id="IPR017941">
    <property type="entry name" value="Rieske_2Fe-2S"/>
</dbReference>
<dbReference type="OrthoDB" id="165343at2"/>
<dbReference type="EMBL" id="CP001099">
    <property type="protein sequence ID" value="ACF12105.1"/>
    <property type="molecule type" value="Genomic_DNA"/>
</dbReference>
<dbReference type="PROSITE" id="PS51296">
    <property type="entry name" value="RIESKE"/>
    <property type="match status" value="1"/>
</dbReference>
<protein>
    <submittedName>
        <fullName evidence="6">Rieske (2Fe-2S) domain protein</fullName>
    </submittedName>
</protein>
<organism evidence="6 7">
    <name type="scientific">Chlorobaculum parvum (strain DSM 263 / NCIMB 8327)</name>
    <name type="common">Chlorobium vibrioforme subsp. thiosulfatophilum</name>
    <dbReference type="NCBI Taxonomy" id="517417"/>
    <lineage>
        <taxon>Bacteria</taxon>
        <taxon>Pseudomonadati</taxon>
        <taxon>Chlorobiota</taxon>
        <taxon>Chlorobiia</taxon>
        <taxon>Chlorobiales</taxon>
        <taxon>Chlorobiaceae</taxon>
        <taxon>Chlorobaculum</taxon>
    </lineage>
</organism>
<dbReference type="eggNOG" id="COG1232">
    <property type="taxonomic scope" value="Bacteria"/>
</dbReference>
<dbReference type="InterPro" id="IPR002937">
    <property type="entry name" value="Amino_oxidase"/>
</dbReference>
<keyword evidence="2" id="KW-0479">Metal-binding</keyword>
<dbReference type="SUPFAM" id="SSF50022">
    <property type="entry name" value="ISP domain"/>
    <property type="match status" value="1"/>
</dbReference>
<dbReference type="GO" id="GO:0016491">
    <property type="term" value="F:oxidoreductase activity"/>
    <property type="evidence" value="ECO:0007669"/>
    <property type="project" value="InterPro"/>
</dbReference>
<feature type="domain" description="Rieske" evidence="5">
    <location>
        <begin position="322"/>
        <end position="416"/>
    </location>
</feature>
<dbReference type="KEGG" id="cpc:Cpar_1713"/>
<dbReference type="Gene3D" id="3.90.660.20">
    <property type="entry name" value="Protoporphyrinogen oxidase, mitochondrial, domain 2"/>
    <property type="match status" value="1"/>
</dbReference>
<dbReference type="Pfam" id="PF13450">
    <property type="entry name" value="NAD_binding_8"/>
    <property type="match status" value="1"/>
</dbReference>
<evidence type="ECO:0000313" key="7">
    <source>
        <dbReference type="Proteomes" id="UP000008811"/>
    </source>
</evidence>
<dbReference type="InterPro" id="IPR036922">
    <property type="entry name" value="Rieske_2Fe-2S_sf"/>
</dbReference>
<dbReference type="eggNOG" id="COG0723">
    <property type="taxonomic scope" value="Bacteria"/>
</dbReference>
<dbReference type="Pfam" id="PF00355">
    <property type="entry name" value="Rieske"/>
    <property type="match status" value="1"/>
</dbReference>
<keyword evidence="3" id="KW-0408">Iron</keyword>
<evidence type="ECO:0000256" key="2">
    <source>
        <dbReference type="ARBA" id="ARBA00022723"/>
    </source>
</evidence>
<dbReference type="Gene3D" id="3.90.660.50">
    <property type="match status" value="1"/>
</dbReference>
<proteinExistence type="predicted"/>
<evidence type="ECO:0000256" key="3">
    <source>
        <dbReference type="ARBA" id="ARBA00023004"/>
    </source>
</evidence>
<keyword evidence="1" id="KW-0001">2Fe-2S</keyword>
<dbReference type="Gene3D" id="2.102.10.10">
    <property type="entry name" value="Rieske [2Fe-2S] iron-sulphur domain"/>
    <property type="match status" value="1"/>
</dbReference>
<dbReference type="Gene3D" id="3.50.50.60">
    <property type="entry name" value="FAD/NAD(P)-binding domain"/>
    <property type="match status" value="2"/>
</dbReference>
<evidence type="ECO:0000256" key="4">
    <source>
        <dbReference type="ARBA" id="ARBA00023014"/>
    </source>
</evidence>
<dbReference type="CDD" id="cd03467">
    <property type="entry name" value="Rieske"/>
    <property type="match status" value="1"/>
</dbReference>
<sequence length="647" mass="71250">MQRREFFQHFLKRAGIGAGAVTAATAGLVGYYQPRKEVYDASGKNNDELPEKLTTPKKAVVIGGGLAGISSALELARRNFEVTLVEASPSLGGKLTGWPIEALGEQFPVEHGFHGFFDQYYNLNEMFASAGIGSEMFTASPGYPVIFSDQQVEVFGQTPKWFPFNILSVVQQSKRLDIASFLKDYPGLWPVISMFRYQYDRTFHDWDSIDFMTYCQRGEVLPAFIDTVLHPFSDATMNRMEVLSAAEAMRYFHFYFMGSPEGLAFKITTKDCMSALIDPLEKKLTSMGVRVLKGQKARNLVMQNGRVTAVRLDGAGGASGAVASIPKREVPVTGWLQHTSEAGIPVLVARSGAEWVALDGRCTHMGCPVGSEEGSDGLYCPCHAGRFDAEGVPFSGPPKAPLARLDVREAGEMLVIEKAPSSSSPAVVAAEELPCDYCVVASDVRGTRELIASSQPDNRDFANRVADLGEADPYVVWRVWLDRPLSSADFPFYTVSGYTYTDSITFYSSFQQPFIDWAKRTGGCVAELHAYAVAPEDVRPEPEIRAAMLQELYAMFPESKNATIRHELFMMQSNFTRWAPGDHAKRPAVETPYPNLFLAGDWVRTNAPVFLMEAAAFTGRQAANAIAAKESLRQRPLPIVPMDGIFA</sequence>
<reference evidence="6" key="1">
    <citation type="submission" date="2008-06" db="EMBL/GenBank/DDBJ databases">
        <title>Complete sequence of Chlorobaculum parvum NCIB 8327.</title>
        <authorList>
            <consortium name="US DOE Joint Genome Institute"/>
            <person name="Lucas S."/>
            <person name="Copeland A."/>
            <person name="Lapidus A."/>
            <person name="Glavina del Rio T."/>
            <person name="Dalin E."/>
            <person name="Tice H."/>
            <person name="Bruce D."/>
            <person name="Goodwin L."/>
            <person name="Pitluck S."/>
            <person name="Schmutz J."/>
            <person name="Larimer F."/>
            <person name="Land M."/>
            <person name="Hauser L."/>
            <person name="Kyrpides N."/>
            <person name="Mikhailova N."/>
            <person name="Zhao F."/>
            <person name="Li T."/>
            <person name="Liu Z."/>
            <person name="Overmann J."/>
            <person name="Bryant D.A."/>
            <person name="Richardson P."/>
        </authorList>
    </citation>
    <scope>NUCLEOTIDE SEQUENCE [LARGE SCALE GENOMIC DNA]</scope>
    <source>
        <strain evidence="6">NCIB 8327</strain>
    </source>
</reference>
<gene>
    <name evidence="6" type="ordered locus">Cpar_1713</name>
</gene>
<dbReference type="InterPro" id="IPR050464">
    <property type="entry name" value="Zeta_carotene_desat/Oxidored"/>
</dbReference>
<dbReference type="AlphaFoldDB" id="B3QQA2"/>
<dbReference type="STRING" id="517417.Cpar_1713"/>
<accession>B3QQA2</accession>
<dbReference type="RefSeq" id="WP_012502938.1">
    <property type="nucleotide sequence ID" value="NC_011027.1"/>
</dbReference>
<dbReference type="HOGENOM" id="CLU_026366_0_0_10"/>